<feature type="domain" description="Integrase catalytic" evidence="2">
    <location>
        <begin position="239"/>
        <end position="408"/>
    </location>
</feature>
<evidence type="ECO:0000313" key="14">
    <source>
        <dbReference type="EMBL" id="MCI4683656.1"/>
    </source>
</evidence>
<dbReference type="EMBL" id="JAIVFP010000001">
    <property type="protein sequence ID" value="MCI4684771.1"/>
    <property type="molecule type" value="Genomic_DNA"/>
</dbReference>
<evidence type="ECO:0000313" key="3">
    <source>
        <dbReference type="EMBL" id="MCI4681325.1"/>
    </source>
</evidence>
<evidence type="ECO:0000313" key="7">
    <source>
        <dbReference type="EMBL" id="MCI4681768.1"/>
    </source>
</evidence>
<evidence type="ECO:0000313" key="5">
    <source>
        <dbReference type="EMBL" id="MCI4681478.1"/>
    </source>
</evidence>
<evidence type="ECO:0000256" key="1">
    <source>
        <dbReference type="SAM" id="MobiDB-lite"/>
    </source>
</evidence>
<dbReference type="InterPro" id="IPR010921">
    <property type="entry name" value="Trp_repressor/repl_initiator"/>
</dbReference>
<dbReference type="NCBIfam" id="NF033516">
    <property type="entry name" value="transpos_IS3"/>
    <property type="match status" value="1"/>
</dbReference>
<dbReference type="EMBL" id="JAIVFP010000001">
    <property type="protein sequence ID" value="MCI4681325.1"/>
    <property type="molecule type" value="Genomic_DNA"/>
</dbReference>
<dbReference type="SUPFAM" id="SSF48295">
    <property type="entry name" value="TrpR-like"/>
    <property type="match status" value="1"/>
</dbReference>
<name>A0ABS9Z0Y9_9HYPH</name>
<accession>A0ABS9Z0Y9</accession>
<dbReference type="RefSeq" id="WP_243065398.1">
    <property type="nucleotide sequence ID" value="NZ_JAIVFP010000001.1"/>
</dbReference>
<dbReference type="EMBL" id="JAIVFP010000001">
    <property type="protein sequence ID" value="MCI4683121.1"/>
    <property type="molecule type" value="Genomic_DNA"/>
</dbReference>
<dbReference type="InterPro" id="IPR002514">
    <property type="entry name" value="Transposase_8"/>
</dbReference>
<dbReference type="EMBL" id="JAIVFP010000001">
    <property type="protein sequence ID" value="MCI4681934.1"/>
    <property type="molecule type" value="Genomic_DNA"/>
</dbReference>
<dbReference type="PANTHER" id="PTHR37936">
    <property type="entry name" value="TRANSPOSASE INSC FOR INSERTION ELEMENT IS2A-RELATED"/>
    <property type="match status" value="1"/>
</dbReference>
<dbReference type="EMBL" id="JAIVFP010000001">
    <property type="protein sequence ID" value="MCI4682315.1"/>
    <property type="molecule type" value="Genomic_DNA"/>
</dbReference>
<feature type="region of interest" description="Disordered" evidence="1">
    <location>
        <begin position="1"/>
        <end position="21"/>
    </location>
</feature>
<evidence type="ECO:0000313" key="10">
    <source>
        <dbReference type="EMBL" id="MCI4682315.1"/>
    </source>
</evidence>
<dbReference type="EMBL" id="JAIVFP010000001">
    <property type="protein sequence ID" value="MCI4684229.1"/>
    <property type="molecule type" value="Genomic_DNA"/>
</dbReference>
<dbReference type="InterPro" id="IPR048020">
    <property type="entry name" value="Transpos_IS3"/>
</dbReference>
<evidence type="ECO:0000259" key="2">
    <source>
        <dbReference type="PROSITE" id="PS50994"/>
    </source>
</evidence>
<dbReference type="Pfam" id="PF01527">
    <property type="entry name" value="HTH_Tnp_1"/>
    <property type="match status" value="1"/>
</dbReference>
<evidence type="ECO:0000313" key="16">
    <source>
        <dbReference type="EMBL" id="MCI4684229.1"/>
    </source>
</evidence>
<evidence type="ECO:0000313" key="4">
    <source>
        <dbReference type="EMBL" id="MCI4681413.1"/>
    </source>
</evidence>
<dbReference type="EMBL" id="JAIVFP010000001">
    <property type="protein sequence ID" value="MCI4684039.1"/>
    <property type="molecule type" value="Genomic_DNA"/>
</dbReference>
<evidence type="ECO:0000313" key="18">
    <source>
        <dbReference type="Proteomes" id="UP001139104"/>
    </source>
</evidence>
<dbReference type="EMBL" id="JAIVFP010000001">
    <property type="protein sequence ID" value="MCI4681478.1"/>
    <property type="molecule type" value="Genomic_DNA"/>
</dbReference>
<dbReference type="EMBL" id="JAIVFP010000001">
    <property type="protein sequence ID" value="MCI4681768.1"/>
    <property type="molecule type" value="Genomic_DNA"/>
</dbReference>
<dbReference type="InterPro" id="IPR036397">
    <property type="entry name" value="RNaseH_sf"/>
</dbReference>
<evidence type="ECO:0000313" key="12">
    <source>
        <dbReference type="EMBL" id="MCI4683121.1"/>
    </source>
</evidence>
<dbReference type="PANTHER" id="PTHR37936:SF3">
    <property type="entry name" value="TRANSPOSASE INSC FOR INSERTION ELEMENT IS2A-RELATED"/>
    <property type="match status" value="1"/>
</dbReference>
<proteinExistence type="predicted"/>
<keyword evidence="18" id="KW-1185">Reference proteome</keyword>
<evidence type="ECO:0000313" key="11">
    <source>
        <dbReference type="EMBL" id="MCI4682826.1"/>
    </source>
</evidence>
<gene>
    <name evidence="3" type="ORF">K2U94_00830</name>
    <name evidence="4" type="ORF">K2U94_01275</name>
    <name evidence="5" type="ORF">K2U94_01615</name>
    <name evidence="6" type="ORF">K2U94_02545</name>
    <name evidence="7" type="ORF">K2U94_03150</name>
    <name evidence="8" type="ORF">K2U94_04010</name>
    <name evidence="9" type="ORF">K2U94_05105</name>
    <name evidence="10" type="ORF">K2U94_06010</name>
    <name evidence="11" type="ORF">K2U94_08615</name>
    <name evidence="12" type="ORF">K2U94_10135</name>
    <name evidence="13" type="ORF">K2U94_10880</name>
    <name evidence="14" type="ORF">K2U94_12905</name>
    <name evidence="15" type="ORF">K2U94_14940</name>
    <name evidence="16" type="ORF">K2U94_15910</name>
    <name evidence="17" type="ORF">K2U94_18710</name>
</gene>
<evidence type="ECO:0000313" key="15">
    <source>
        <dbReference type="EMBL" id="MCI4684039.1"/>
    </source>
</evidence>
<dbReference type="EMBL" id="JAIVFP010000001">
    <property type="protein sequence ID" value="MCI4681657.1"/>
    <property type="molecule type" value="Genomic_DNA"/>
</dbReference>
<evidence type="ECO:0000313" key="13">
    <source>
        <dbReference type="EMBL" id="MCI4683267.1"/>
    </source>
</evidence>
<dbReference type="SUPFAM" id="SSF53098">
    <property type="entry name" value="Ribonuclease H-like"/>
    <property type="match status" value="1"/>
</dbReference>
<evidence type="ECO:0000313" key="17">
    <source>
        <dbReference type="EMBL" id="MCI4684771.1"/>
    </source>
</evidence>
<dbReference type="InterPro" id="IPR012337">
    <property type="entry name" value="RNaseH-like_sf"/>
</dbReference>
<comment type="caution">
    <text evidence="3">The sequence shown here is derived from an EMBL/GenBank/DDBJ whole genome shotgun (WGS) entry which is preliminary data.</text>
</comment>
<dbReference type="Proteomes" id="UP001139104">
    <property type="component" value="Unassembled WGS sequence"/>
</dbReference>
<sequence>MTGDNPKSEVLPGRERRRRRTSAEKLAIIAETMEPGMTVSLVARRHGIAPNQLFTWRRLANQGALTATQAEEDVVPASAYRALVDQVRELQRLLGKKSMEAEILKEALEVAVGFKKTDVAVVVAADAQSTGRFAMKAVCETLGVARSNVAARIAGGAAKRMGRPPLPEDDLLCEIKGIIAEQPSWGYARVWADLRRKRRAEGAAPVNRKRVYRVMRAHGLLLQRHAGGGENRRHDGKIAVLRSNLRWCSDGFEIACDNAEKVRVAFALDCCDREALGHVATTAGVKGEDIRDLMVSAVEYRFGPVNRLPSPIEWLTDNGSCYIAGDTKHFAREIGLEPLTTPVESPQSNGMAEAFVRTIKRDYARVSPLPDAETVIRLLPSWFEHYNTRHPHRALGYRSPREFIADRLAAEAGECLSET</sequence>
<reference evidence="3" key="1">
    <citation type="journal article" date="2022" name="ISME J.">
        <title>Identification of active gaseous-alkane degraders at natural gas seeps.</title>
        <authorList>
            <person name="Farhan Ul Haque M."/>
            <person name="Hernandez M."/>
            <person name="Crombie A.T."/>
            <person name="Murrell J.C."/>
        </authorList>
    </citation>
    <scope>NUCLEOTIDE SEQUENCE</scope>
    <source>
        <strain evidence="3">PC2</strain>
    </source>
</reference>
<organism evidence="3 18">
    <name type="scientific">Candidatus Rhodoblastus alkanivorans</name>
    <dbReference type="NCBI Taxonomy" id="2954117"/>
    <lineage>
        <taxon>Bacteria</taxon>
        <taxon>Pseudomonadati</taxon>
        <taxon>Pseudomonadota</taxon>
        <taxon>Alphaproteobacteria</taxon>
        <taxon>Hyphomicrobiales</taxon>
        <taxon>Rhodoblastaceae</taxon>
        <taxon>Rhodoblastus</taxon>
    </lineage>
</organism>
<dbReference type="EMBL" id="JAIVFP010000001">
    <property type="protein sequence ID" value="MCI4681413.1"/>
    <property type="molecule type" value="Genomic_DNA"/>
</dbReference>
<dbReference type="EMBL" id="JAIVFP010000001">
    <property type="protein sequence ID" value="MCI4682147.1"/>
    <property type="molecule type" value="Genomic_DNA"/>
</dbReference>
<protein>
    <submittedName>
        <fullName evidence="3">IS3 family transposase</fullName>
    </submittedName>
</protein>
<dbReference type="PROSITE" id="PS50994">
    <property type="entry name" value="INTEGRASE"/>
    <property type="match status" value="1"/>
</dbReference>
<dbReference type="Gene3D" id="3.30.420.10">
    <property type="entry name" value="Ribonuclease H-like superfamily/Ribonuclease H"/>
    <property type="match status" value="1"/>
</dbReference>
<dbReference type="Pfam" id="PF13683">
    <property type="entry name" value="rve_3"/>
    <property type="match status" value="1"/>
</dbReference>
<dbReference type="Pfam" id="PF13276">
    <property type="entry name" value="HTH_21"/>
    <property type="match status" value="1"/>
</dbReference>
<evidence type="ECO:0000313" key="6">
    <source>
        <dbReference type="EMBL" id="MCI4681657.1"/>
    </source>
</evidence>
<dbReference type="EMBL" id="JAIVFP010000001">
    <property type="protein sequence ID" value="MCI4683267.1"/>
    <property type="molecule type" value="Genomic_DNA"/>
</dbReference>
<evidence type="ECO:0000313" key="8">
    <source>
        <dbReference type="EMBL" id="MCI4681934.1"/>
    </source>
</evidence>
<evidence type="ECO:0000313" key="9">
    <source>
        <dbReference type="EMBL" id="MCI4682147.1"/>
    </source>
</evidence>
<dbReference type="InterPro" id="IPR025948">
    <property type="entry name" value="HTH-like_dom"/>
</dbReference>
<dbReference type="EMBL" id="JAIVFP010000001">
    <property type="protein sequence ID" value="MCI4683656.1"/>
    <property type="molecule type" value="Genomic_DNA"/>
</dbReference>
<dbReference type="EMBL" id="JAIVFP010000001">
    <property type="protein sequence ID" value="MCI4682826.1"/>
    <property type="molecule type" value="Genomic_DNA"/>
</dbReference>
<dbReference type="InterPro" id="IPR001584">
    <property type="entry name" value="Integrase_cat-core"/>
</dbReference>